<dbReference type="Gene3D" id="3.20.20.370">
    <property type="entry name" value="Glycoside hydrolase/deacetylase"/>
    <property type="match status" value="1"/>
</dbReference>
<dbReference type="SUPFAM" id="SSF88713">
    <property type="entry name" value="Glycoside hydrolase/deacetylase"/>
    <property type="match status" value="1"/>
</dbReference>
<accession>A0A1K1Q9D4</accession>
<feature type="domain" description="NodB homology" evidence="1">
    <location>
        <begin position="37"/>
        <end position="78"/>
    </location>
</feature>
<reference evidence="3 5" key="2">
    <citation type="submission" date="2023-11" db="EMBL/GenBank/DDBJ databases">
        <title>MicrobeMod: A computational toolkit for identifying prokaryotic methylation and restriction-modification with nanopore sequencing.</title>
        <authorList>
            <person name="Crits-Christoph A."/>
            <person name="Kang S.C."/>
            <person name="Lee H."/>
            <person name="Ostrov N."/>
        </authorList>
    </citation>
    <scope>NUCLEOTIDE SEQUENCE [LARGE SCALE GENOMIC DNA]</scope>
    <source>
        <strain evidence="3 5">ATCC 23090</strain>
    </source>
</reference>
<dbReference type="OrthoDB" id="9806342at2"/>
<dbReference type="GO" id="GO:0016810">
    <property type="term" value="F:hydrolase activity, acting on carbon-nitrogen (but not peptide) bonds"/>
    <property type="evidence" value="ECO:0007669"/>
    <property type="project" value="InterPro"/>
</dbReference>
<dbReference type="Proteomes" id="UP001326715">
    <property type="component" value="Chromosome"/>
</dbReference>
<protein>
    <submittedName>
        <fullName evidence="2">Peptidoglycan/xylan/chitin deacetylase, PgdA/CDA1 family</fullName>
    </submittedName>
    <submittedName>
        <fullName evidence="3">Polysaccharide deacetylase family protein</fullName>
    </submittedName>
</protein>
<evidence type="ECO:0000313" key="3">
    <source>
        <dbReference type="EMBL" id="WQG86603.1"/>
    </source>
</evidence>
<reference evidence="2 4" key="1">
    <citation type="submission" date="2016-11" db="EMBL/GenBank/DDBJ databases">
        <authorList>
            <person name="Jaros S."/>
            <person name="Januszkiewicz K."/>
            <person name="Wedrychowicz H."/>
        </authorList>
    </citation>
    <scope>NUCLEOTIDE SEQUENCE [LARGE SCALE GENOMIC DNA]</scope>
    <source>
        <strain evidence="2 4">DSM 784</strain>
    </source>
</reference>
<evidence type="ECO:0000259" key="1">
    <source>
        <dbReference type="Pfam" id="PF01522"/>
    </source>
</evidence>
<proteinExistence type="predicted"/>
<dbReference type="InterPro" id="IPR011330">
    <property type="entry name" value="Glyco_hydro/deAcase_b/a-brl"/>
</dbReference>
<evidence type="ECO:0000313" key="5">
    <source>
        <dbReference type="Proteomes" id="UP001326715"/>
    </source>
</evidence>
<name>A0A1K1Q9D4_9BACT</name>
<dbReference type="STRING" id="1004.SAMN05661012_02580"/>
<keyword evidence="5" id="KW-1185">Reference proteome</keyword>
<dbReference type="RefSeq" id="WP_072360579.1">
    <property type="nucleotide sequence ID" value="NZ_CP139972.1"/>
</dbReference>
<sequence>MNKARILIGIDLEELSLQAGKGQEPGREERLQVSREGLDKALTILDRYQLRGTFFITAAWAQAYPEMVRQLARRHEIAAFGNIERNTLEQVIAKRIYGCRMPVGTKPDYSALKAAGYLYHSGGQQVKPMTIEGGIYEIYAGSVRPLWVTKFFLGRAPVISLHFSSRELGTQSISRAGNPGLAARLDSVLSYLSRKGQFMPHIEWLQEQLSDD</sequence>
<dbReference type="Proteomes" id="UP000183788">
    <property type="component" value="Unassembled WGS sequence"/>
</dbReference>
<organism evidence="2 4">
    <name type="scientific">Chitinophaga sancti</name>
    <dbReference type="NCBI Taxonomy" id="1004"/>
    <lineage>
        <taxon>Bacteria</taxon>
        <taxon>Pseudomonadati</taxon>
        <taxon>Bacteroidota</taxon>
        <taxon>Chitinophagia</taxon>
        <taxon>Chitinophagales</taxon>
        <taxon>Chitinophagaceae</taxon>
        <taxon>Chitinophaga</taxon>
    </lineage>
</organism>
<evidence type="ECO:0000313" key="4">
    <source>
        <dbReference type="Proteomes" id="UP000183788"/>
    </source>
</evidence>
<dbReference type="Pfam" id="PF01522">
    <property type="entry name" value="Polysacc_deac_1"/>
    <property type="match status" value="1"/>
</dbReference>
<gene>
    <name evidence="2" type="ORF">SAMN05661012_02580</name>
    <name evidence="3" type="ORF">SR876_16825</name>
</gene>
<dbReference type="GO" id="GO:0005975">
    <property type="term" value="P:carbohydrate metabolic process"/>
    <property type="evidence" value="ECO:0007669"/>
    <property type="project" value="InterPro"/>
</dbReference>
<evidence type="ECO:0000313" key="2">
    <source>
        <dbReference type="EMBL" id="SFW56560.1"/>
    </source>
</evidence>
<dbReference type="AlphaFoldDB" id="A0A1K1Q9D4"/>
<dbReference type="InterPro" id="IPR002509">
    <property type="entry name" value="NODB_dom"/>
</dbReference>
<dbReference type="EMBL" id="FPIZ01000007">
    <property type="protein sequence ID" value="SFW56560.1"/>
    <property type="molecule type" value="Genomic_DNA"/>
</dbReference>
<dbReference type="EMBL" id="CP140154">
    <property type="protein sequence ID" value="WQG86603.1"/>
    <property type="molecule type" value="Genomic_DNA"/>
</dbReference>